<feature type="transmembrane region" description="Helical" evidence="1">
    <location>
        <begin position="97"/>
        <end position="117"/>
    </location>
</feature>
<name>A0ABU6WDK1_9FABA</name>
<evidence type="ECO:0000259" key="2">
    <source>
        <dbReference type="Pfam" id="PF13962"/>
    </source>
</evidence>
<dbReference type="Pfam" id="PF13962">
    <property type="entry name" value="PGG"/>
    <property type="match status" value="1"/>
</dbReference>
<dbReference type="Proteomes" id="UP001341840">
    <property type="component" value="Unassembled WGS sequence"/>
</dbReference>
<feature type="transmembrane region" description="Helical" evidence="1">
    <location>
        <begin position="59"/>
        <end position="77"/>
    </location>
</feature>
<protein>
    <recommendedName>
        <fullName evidence="2">PGG domain-containing protein</fullName>
    </recommendedName>
</protein>
<comment type="caution">
    <text evidence="3">The sequence shown here is derived from an EMBL/GenBank/DDBJ whole genome shotgun (WGS) entry which is preliminary data.</text>
</comment>
<keyword evidence="4" id="KW-1185">Reference proteome</keyword>
<dbReference type="PANTHER" id="PTHR24177:SF187">
    <property type="entry name" value="ANKYRIN REPEAT PROTEIN"/>
    <property type="match status" value="1"/>
</dbReference>
<feature type="transmembrane region" description="Helical" evidence="1">
    <location>
        <begin position="137"/>
        <end position="162"/>
    </location>
</feature>
<dbReference type="EMBL" id="JASCZI010181477">
    <property type="protein sequence ID" value="MED6183872.1"/>
    <property type="molecule type" value="Genomic_DNA"/>
</dbReference>
<reference evidence="3 4" key="1">
    <citation type="journal article" date="2023" name="Plants (Basel)">
        <title>Bridging the Gap: Combining Genomics and Transcriptomics Approaches to Understand Stylosanthes scabra, an Orphan Legume from the Brazilian Caatinga.</title>
        <authorList>
            <person name="Ferreira-Neto J.R.C."/>
            <person name="da Silva M.D."/>
            <person name="Binneck E."/>
            <person name="de Melo N.F."/>
            <person name="da Silva R.H."/>
            <person name="de Melo A.L.T.M."/>
            <person name="Pandolfi V."/>
            <person name="Bustamante F.O."/>
            <person name="Brasileiro-Vidal A.C."/>
            <person name="Benko-Iseppon A.M."/>
        </authorList>
    </citation>
    <scope>NUCLEOTIDE SEQUENCE [LARGE SCALE GENOMIC DNA]</scope>
    <source>
        <tissue evidence="3">Leaves</tissue>
    </source>
</reference>
<proteinExistence type="predicted"/>
<keyword evidence="1" id="KW-1133">Transmembrane helix</keyword>
<evidence type="ECO:0000313" key="3">
    <source>
        <dbReference type="EMBL" id="MED6183872.1"/>
    </source>
</evidence>
<accession>A0ABU6WDK1</accession>
<feature type="transmembrane region" description="Helical" evidence="1">
    <location>
        <begin position="182"/>
        <end position="202"/>
    </location>
</feature>
<feature type="domain" description="PGG" evidence="2">
    <location>
        <begin position="50"/>
        <end position="161"/>
    </location>
</feature>
<dbReference type="InterPro" id="IPR026961">
    <property type="entry name" value="PGG_dom"/>
</dbReference>
<keyword evidence="1" id="KW-0472">Membrane</keyword>
<keyword evidence="1" id="KW-0812">Transmembrane</keyword>
<organism evidence="3 4">
    <name type="scientific">Stylosanthes scabra</name>
    <dbReference type="NCBI Taxonomy" id="79078"/>
    <lineage>
        <taxon>Eukaryota</taxon>
        <taxon>Viridiplantae</taxon>
        <taxon>Streptophyta</taxon>
        <taxon>Embryophyta</taxon>
        <taxon>Tracheophyta</taxon>
        <taxon>Spermatophyta</taxon>
        <taxon>Magnoliopsida</taxon>
        <taxon>eudicotyledons</taxon>
        <taxon>Gunneridae</taxon>
        <taxon>Pentapetalae</taxon>
        <taxon>rosids</taxon>
        <taxon>fabids</taxon>
        <taxon>Fabales</taxon>
        <taxon>Fabaceae</taxon>
        <taxon>Papilionoideae</taxon>
        <taxon>50 kb inversion clade</taxon>
        <taxon>dalbergioids sensu lato</taxon>
        <taxon>Dalbergieae</taxon>
        <taxon>Pterocarpus clade</taxon>
        <taxon>Stylosanthes</taxon>
    </lineage>
</organism>
<gene>
    <name evidence="3" type="ORF">PIB30_041878</name>
</gene>
<evidence type="ECO:0000313" key="4">
    <source>
        <dbReference type="Proteomes" id="UP001341840"/>
    </source>
</evidence>
<evidence type="ECO:0000256" key="1">
    <source>
        <dbReference type="SAM" id="Phobius"/>
    </source>
</evidence>
<dbReference type="PANTHER" id="PTHR24177">
    <property type="entry name" value="CASKIN"/>
    <property type="match status" value="1"/>
</dbReference>
<sequence length="215" mass="23804">MMWDIKWYKYIMSIGPEHCKFTKNKDSKTPEEIFYETHKAEKGLIQQAGDWLKETSESCSVVAALVAGVSFATASSVPGGTNDQGKPPLEGKPAFDAFAIASLIGLCFSVNGLIMFLSILTSRKEAKDFRMGLPLKLLVGLSSLFVSIAAMFVSFCSGHFFIIDQKYRSLLIPFYASTSIPVAYYAFAQLPLYLDLLISIIIRQVPEASNMDEKL</sequence>